<name>A0A1Y5SSB9_9RHOB</name>
<keyword evidence="4" id="KW-0067">ATP-binding</keyword>
<evidence type="ECO:0000256" key="5">
    <source>
        <dbReference type="ARBA" id="ARBA00022842"/>
    </source>
</evidence>
<keyword evidence="5" id="KW-0460">Magnesium</keyword>
<dbReference type="Pfam" id="PF03710">
    <property type="entry name" value="GlnE"/>
    <property type="match status" value="2"/>
</dbReference>
<dbReference type="Gene3D" id="1.20.120.330">
    <property type="entry name" value="Nucleotidyltransferases domain 2"/>
    <property type="match status" value="2"/>
</dbReference>
<feature type="compositionally biased region" description="Pro residues" evidence="7">
    <location>
        <begin position="932"/>
        <end position="957"/>
    </location>
</feature>
<keyword evidence="1 10" id="KW-0808">Transferase</keyword>
<evidence type="ECO:0000313" key="11">
    <source>
        <dbReference type="Proteomes" id="UP000193862"/>
    </source>
</evidence>
<keyword evidence="2 10" id="KW-0548">Nucleotidyltransferase</keyword>
<keyword evidence="6" id="KW-0511">Multifunctional enzyme</keyword>
<evidence type="ECO:0000313" key="10">
    <source>
        <dbReference type="EMBL" id="SLN44035.1"/>
    </source>
</evidence>
<dbReference type="Pfam" id="PF08335">
    <property type="entry name" value="GlnD_UR_UTase"/>
    <property type="match status" value="2"/>
</dbReference>
<dbReference type="CDD" id="cd05401">
    <property type="entry name" value="NT_GlnE_GlnD_like"/>
    <property type="match status" value="2"/>
</dbReference>
<keyword evidence="11" id="KW-1185">Reference proteome</keyword>
<evidence type="ECO:0000256" key="2">
    <source>
        <dbReference type="ARBA" id="ARBA00022695"/>
    </source>
</evidence>
<feature type="compositionally biased region" description="Basic and acidic residues" evidence="7">
    <location>
        <begin position="24"/>
        <end position="33"/>
    </location>
</feature>
<feature type="domain" description="Glutamate-ammonia ligase adenylyltransferase repeated" evidence="8">
    <location>
        <begin position="61"/>
        <end position="287"/>
    </location>
</feature>
<dbReference type="GO" id="GO:0000820">
    <property type="term" value="P:regulation of glutamine family amino acid metabolic process"/>
    <property type="evidence" value="ECO:0007669"/>
    <property type="project" value="TreeGrafter"/>
</dbReference>
<dbReference type="GO" id="GO:0005829">
    <property type="term" value="C:cytosol"/>
    <property type="evidence" value="ECO:0007669"/>
    <property type="project" value="TreeGrafter"/>
</dbReference>
<feature type="region of interest" description="Disordered" evidence="7">
    <location>
        <begin position="930"/>
        <end position="957"/>
    </location>
</feature>
<dbReference type="PANTHER" id="PTHR30621:SF0">
    <property type="entry name" value="BIFUNCTIONAL GLUTAMINE SYNTHETASE ADENYLYLTRANSFERASE_ADENYLYL-REMOVING ENZYME"/>
    <property type="match status" value="1"/>
</dbReference>
<feature type="domain" description="Glutamate-ammonia ligase adenylyltransferase repeated" evidence="8">
    <location>
        <begin position="537"/>
        <end position="779"/>
    </location>
</feature>
<gene>
    <name evidence="10" type="primary">glnE</name>
    <name evidence="10" type="ORF">AQS8620_01753</name>
</gene>
<feature type="domain" description="PII-uridylyltransferase/Glutamine-synthetase adenylyltransferase" evidence="9">
    <location>
        <begin position="807"/>
        <end position="930"/>
    </location>
</feature>
<evidence type="ECO:0000256" key="3">
    <source>
        <dbReference type="ARBA" id="ARBA00022741"/>
    </source>
</evidence>
<dbReference type="EC" id="2.7.7.42" evidence="10"/>
<dbReference type="PANTHER" id="PTHR30621">
    <property type="entry name" value="GLUTAMINE SYNTHETASE ADENYLYLTRANSFERASE"/>
    <property type="match status" value="1"/>
</dbReference>
<dbReference type="GO" id="GO:0005524">
    <property type="term" value="F:ATP binding"/>
    <property type="evidence" value="ECO:0007669"/>
    <property type="project" value="UniProtKB-KW"/>
</dbReference>
<accession>A0A1Y5SSB9</accession>
<evidence type="ECO:0000256" key="6">
    <source>
        <dbReference type="ARBA" id="ARBA00023268"/>
    </source>
</evidence>
<dbReference type="InterPro" id="IPR005190">
    <property type="entry name" value="GlnE_rpt_dom"/>
</dbReference>
<proteinExistence type="predicted"/>
<dbReference type="SUPFAM" id="SSF81301">
    <property type="entry name" value="Nucleotidyltransferase"/>
    <property type="match status" value="2"/>
</dbReference>
<keyword evidence="3" id="KW-0547">Nucleotide-binding</keyword>
<feature type="domain" description="PII-uridylyltransferase/Glutamine-synthetase adenylyltransferase" evidence="9">
    <location>
        <begin position="309"/>
        <end position="448"/>
    </location>
</feature>
<dbReference type="Gene3D" id="3.30.460.10">
    <property type="entry name" value="Beta Polymerase, domain 2"/>
    <property type="match status" value="2"/>
</dbReference>
<evidence type="ECO:0000256" key="4">
    <source>
        <dbReference type="ARBA" id="ARBA00022840"/>
    </source>
</evidence>
<evidence type="ECO:0000256" key="1">
    <source>
        <dbReference type="ARBA" id="ARBA00022679"/>
    </source>
</evidence>
<dbReference type="GO" id="GO:0008882">
    <property type="term" value="F:[glutamate-ammonia-ligase] adenylyltransferase activity"/>
    <property type="evidence" value="ECO:0007669"/>
    <property type="project" value="UniProtKB-EC"/>
</dbReference>
<protein>
    <submittedName>
        <fullName evidence="10">Glutamate-ammonia-ligase adenylyltransferase</fullName>
        <ecNumber evidence="10">2.7.7.42</ecNumber>
    </submittedName>
</protein>
<evidence type="ECO:0000259" key="8">
    <source>
        <dbReference type="Pfam" id="PF03710"/>
    </source>
</evidence>
<dbReference type="InterPro" id="IPR013546">
    <property type="entry name" value="PII_UdlTrfase/GS_AdlTrfase"/>
</dbReference>
<reference evidence="10 11" key="1">
    <citation type="submission" date="2017-03" db="EMBL/GenBank/DDBJ databases">
        <authorList>
            <person name="Afonso C.L."/>
            <person name="Miller P.J."/>
            <person name="Scott M.A."/>
            <person name="Spackman E."/>
            <person name="Goraichik I."/>
            <person name="Dimitrov K.M."/>
            <person name="Suarez D.L."/>
            <person name="Swayne D.E."/>
        </authorList>
    </citation>
    <scope>NUCLEOTIDE SEQUENCE [LARGE SCALE GENOMIC DNA]</scope>
    <source>
        <strain evidence="10 11">CECT 8620</strain>
    </source>
</reference>
<dbReference type="InterPro" id="IPR023057">
    <property type="entry name" value="GlnE"/>
</dbReference>
<dbReference type="AlphaFoldDB" id="A0A1Y5SSB9"/>
<dbReference type="InterPro" id="IPR043519">
    <property type="entry name" value="NT_sf"/>
</dbReference>
<dbReference type="GO" id="GO:0016874">
    <property type="term" value="F:ligase activity"/>
    <property type="evidence" value="ECO:0007669"/>
    <property type="project" value="UniProtKB-KW"/>
</dbReference>
<keyword evidence="10" id="KW-0436">Ligase</keyword>
<sequence length="957" mass="104080">MQTPLPRDSLRGMDTASRLTRLPRPFDPDRGADARALTPDLTGPLSDLVAGAAGCAPYLAGLIAREAAWIVPALQAPEAALDAELTRISQLEGDAVSAGLRSAKRRIALLAGLCDLGGVWSLEAVTRALTRLADQATHTALTTRVAHEIRRGKIPGAHADDAATAGGMTAMAMGKMGAFELNYSSDIDLICLFDESRFERGDQMDARAGFIRATRAAMALLSDLTEGGYVFRTDLRLRPDPSVTPVCFAMEAAERYYESVGRTWERAAFIKARACAGDMQAGAQFLERLTPFVWRKHLDFAAIDDTFDMRRKIRDHKGLGGPLQLEGHNMKLGAGGIREIEFFTQTRQLVAGGRDPSLRARATVDGLAALAHKNWITQDVAQSLTRDYRAHREVEHRLQMLRDAQTHCLPTAPEDFARLAAFMDTDVASLRRDILERVERVGALTEDYFAPTAPAPAPQLPAEMKVITDRWTSYPCLRSERARAIFDRLKPDLYRRLQALDAPLDALTHLDGFLKGLPSGVQLFALFEANPPLVDLILDIAGTAPHLARYLSRNADVLDAVIGGSFFEPWPDLATLTGDLGRALARCDDYEAKLDMTRRWAREWHFRTGVHQLRGLIDADQAGRQYADLARACVDGIFPVVRDMFAAKHGAPPGNGAMVLGMGSLGAGRLTAASDLDMIVIYDAEGIEASDGKRPLPTRSYYARFTQALITALTVPMAEGKLYEVDMRLRPSGKQGPVATSLAAFERYQREEAWTWEHLALTRATPVAGAPALRAAVEERRRAILNAKGAPAMTRTDTATMRARLASAKPAHSVWDPKNGAGRLMDIELTAEACALMAHSPQSCVYAQLEAGVDIGWLTRAQADQLGEAYRLMWTLQSSARLLSGERFDPDLVGVQGRDFVARAAGVTSIDALAARIATATTQTGALIAQLLPPPPDAPPDTAPDTPPDTSPDVPPR</sequence>
<dbReference type="Proteomes" id="UP000193862">
    <property type="component" value="Unassembled WGS sequence"/>
</dbReference>
<evidence type="ECO:0000259" key="9">
    <source>
        <dbReference type="Pfam" id="PF08335"/>
    </source>
</evidence>
<evidence type="ECO:0000256" key="7">
    <source>
        <dbReference type="SAM" id="MobiDB-lite"/>
    </source>
</evidence>
<feature type="region of interest" description="Disordered" evidence="7">
    <location>
        <begin position="1"/>
        <end position="37"/>
    </location>
</feature>
<dbReference type="SUPFAM" id="SSF81593">
    <property type="entry name" value="Nucleotidyltransferase substrate binding subunit/domain"/>
    <property type="match status" value="2"/>
</dbReference>
<organism evidence="10 11">
    <name type="scientific">Aquimixticola soesokkakensis</name>
    <dbReference type="NCBI Taxonomy" id="1519096"/>
    <lineage>
        <taxon>Bacteria</taxon>
        <taxon>Pseudomonadati</taxon>
        <taxon>Pseudomonadota</taxon>
        <taxon>Alphaproteobacteria</taxon>
        <taxon>Rhodobacterales</taxon>
        <taxon>Paracoccaceae</taxon>
        <taxon>Aquimixticola</taxon>
    </lineage>
</organism>
<dbReference type="EMBL" id="FWFS01000006">
    <property type="protein sequence ID" value="SLN44035.1"/>
    <property type="molecule type" value="Genomic_DNA"/>
</dbReference>